<evidence type="ECO:0000313" key="1">
    <source>
        <dbReference type="EMBL" id="KAF9592488.1"/>
    </source>
</evidence>
<comment type="caution">
    <text evidence="1">The sequence shown here is derived from an EMBL/GenBank/DDBJ whole genome shotgun (WGS) entry which is preliminary data.</text>
</comment>
<protein>
    <submittedName>
        <fullName evidence="1">Uncharacterized protein</fullName>
    </submittedName>
</protein>
<keyword evidence="2" id="KW-1185">Reference proteome</keyword>
<reference evidence="1 2" key="1">
    <citation type="submission" date="2020-10" db="EMBL/GenBank/DDBJ databases">
        <title>The Coptis chinensis genome and diversification of protoberbering-type alkaloids.</title>
        <authorList>
            <person name="Wang B."/>
            <person name="Shu S."/>
            <person name="Song C."/>
            <person name="Liu Y."/>
        </authorList>
    </citation>
    <scope>NUCLEOTIDE SEQUENCE [LARGE SCALE GENOMIC DNA]</scope>
    <source>
        <strain evidence="1">HL-2020</strain>
        <tissue evidence="1">Leaf</tissue>
    </source>
</reference>
<evidence type="ECO:0000313" key="2">
    <source>
        <dbReference type="Proteomes" id="UP000631114"/>
    </source>
</evidence>
<accession>A0A835H6H6</accession>
<dbReference type="AlphaFoldDB" id="A0A835H6H6"/>
<organism evidence="1 2">
    <name type="scientific">Coptis chinensis</name>
    <dbReference type="NCBI Taxonomy" id="261450"/>
    <lineage>
        <taxon>Eukaryota</taxon>
        <taxon>Viridiplantae</taxon>
        <taxon>Streptophyta</taxon>
        <taxon>Embryophyta</taxon>
        <taxon>Tracheophyta</taxon>
        <taxon>Spermatophyta</taxon>
        <taxon>Magnoliopsida</taxon>
        <taxon>Ranunculales</taxon>
        <taxon>Ranunculaceae</taxon>
        <taxon>Coptidoideae</taxon>
        <taxon>Coptis</taxon>
    </lineage>
</organism>
<dbReference type="EMBL" id="JADFTS010000008">
    <property type="protein sequence ID" value="KAF9592488.1"/>
    <property type="molecule type" value="Genomic_DNA"/>
</dbReference>
<dbReference type="Proteomes" id="UP000631114">
    <property type="component" value="Unassembled WGS sequence"/>
</dbReference>
<proteinExistence type="predicted"/>
<gene>
    <name evidence="1" type="ORF">IFM89_015059</name>
</gene>
<name>A0A835H6H6_9MAGN</name>
<sequence>MPLLDKILDEKVSLYGYELIVGDMDYENVELDHPPECFEFMNCTPVLHERDDIKWSGFKVLIAFLQVGFFLC</sequence>